<feature type="transmembrane region" description="Helical" evidence="1">
    <location>
        <begin position="171"/>
        <end position="191"/>
    </location>
</feature>
<dbReference type="InterPro" id="IPR007349">
    <property type="entry name" value="DUF418"/>
</dbReference>
<feature type="transmembrane region" description="Helical" evidence="1">
    <location>
        <begin position="286"/>
        <end position="306"/>
    </location>
</feature>
<dbReference type="Pfam" id="PF04235">
    <property type="entry name" value="DUF418"/>
    <property type="match status" value="1"/>
</dbReference>
<reference evidence="4" key="2">
    <citation type="submission" date="2023-01" db="EMBL/GenBank/DDBJ databases">
        <title>Draft genome sequence of Maritalea porphyrae strain NBRC 107169.</title>
        <authorList>
            <person name="Sun Q."/>
            <person name="Mori K."/>
        </authorList>
    </citation>
    <scope>NUCLEOTIDE SEQUENCE</scope>
    <source>
        <strain evidence="4">NBRC 107169</strain>
    </source>
</reference>
<evidence type="ECO:0000256" key="1">
    <source>
        <dbReference type="SAM" id="Phobius"/>
    </source>
</evidence>
<keyword evidence="1" id="KW-0472">Membrane</keyword>
<feature type="transmembrane region" description="Helical" evidence="1">
    <location>
        <begin position="246"/>
        <end position="265"/>
    </location>
</feature>
<feature type="transmembrane region" description="Helical" evidence="1">
    <location>
        <begin position="102"/>
        <end position="118"/>
    </location>
</feature>
<feature type="domain" description="DUF418" evidence="2">
    <location>
        <begin position="246"/>
        <end position="349"/>
    </location>
</feature>
<keyword evidence="5" id="KW-1185">Reference proteome</keyword>
<evidence type="ECO:0000259" key="3">
    <source>
        <dbReference type="Pfam" id="PF07786"/>
    </source>
</evidence>
<dbReference type="EMBL" id="BSNI01000002">
    <property type="protein sequence ID" value="GLQ18815.1"/>
    <property type="molecule type" value="Genomic_DNA"/>
</dbReference>
<organism evidence="4 5">
    <name type="scientific">Maritalea porphyrae</name>
    <dbReference type="NCBI Taxonomy" id="880732"/>
    <lineage>
        <taxon>Bacteria</taxon>
        <taxon>Pseudomonadati</taxon>
        <taxon>Pseudomonadota</taxon>
        <taxon>Alphaproteobacteria</taxon>
        <taxon>Hyphomicrobiales</taxon>
        <taxon>Devosiaceae</taxon>
        <taxon>Maritalea</taxon>
    </lineage>
</organism>
<evidence type="ECO:0000313" key="4">
    <source>
        <dbReference type="EMBL" id="GLQ18815.1"/>
    </source>
</evidence>
<comment type="caution">
    <text evidence="4">The sequence shown here is derived from an EMBL/GenBank/DDBJ whole genome shotgun (WGS) entry which is preliminary data.</text>
</comment>
<feature type="transmembrane region" description="Helical" evidence="1">
    <location>
        <begin position="198"/>
        <end position="217"/>
    </location>
</feature>
<feature type="domain" description="Heparan-alpha-glucosaminide N-acetyltransferase catalytic" evidence="3">
    <location>
        <begin position="5"/>
        <end position="195"/>
    </location>
</feature>
<gene>
    <name evidence="4" type="ORF">GCM10007879_30640</name>
</gene>
<name>A0ABQ5UWS3_9HYPH</name>
<dbReference type="PANTHER" id="PTHR30590">
    <property type="entry name" value="INNER MEMBRANE PROTEIN"/>
    <property type="match status" value="1"/>
</dbReference>
<reference evidence="4" key="1">
    <citation type="journal article" date="2014" name="Int. J. Syst. Evol. Microbiol.">
        <title>Complete genome of a new Firmicutes species belonging to the dominant human colonic microbiota ('Ruminococcus bicirculans') reveals two chromosomes and a selective capacity to utilize plant glucans.</title>
        <authorList>
            <consortium name="NISC Comparative Sequencing Program"/>
            <person name="Wegmann U."/>
            <person name="Louis P."/>
            <person name="Goesmann A."/>
            <person name="Henrissat B."/>
            <person name="Duncan S.H."/>
            <person name="Flint H.J."/>
        </authorList>
    </citation>
    <scope>NUCLEOTIDE SEQUENCE</scope>
    <source>
        <strain evidence="4">NBRC 107169</strain>
    </source>
</reference>
<evidence type="ECO:0000313" key="5">
    <source>
        <dbReference type="Proteomes" id="UP001161405"/>
    </source>
</evidence>
<keyword evidence="1" id="KW-1133">Transmembrane helix</keyword>
<dbReference type="InterPro" id="IPR052529">
    <property type="entry name" value="Bact_Transport_Assoc"/>
</dbReference>
<feature type="transmembrane region" description="Helical" evidence="1">
    <location>
        <begin position="79"/>
        <end position="96"/>
    </location>
</feature>
<dbReference type="RefSeq" id="WP_284365901.1">
    <property type="nucleotide sequence ID" value="NZ_BSNI01000002.1"/>
</dbReference>
<feature type="transmembrane region" description="Helical" evidence="1">
    <location>
        <begin position="49"/>
        <end position="67"/>
    </location>
</feature>
<dbReference type="Pfam" id="PF07786">
    <property type="entry name" value="HGSNAT_cat"/>
    <property type="match status" value="1"/>
</dbReference>
<accession>A0ABQ5UWS3</accession>
<feature type="transmembrane region" description="Helical" evidence="1">
    <location>
        <begin position="312"/>
        <end position="336"/>
    </location>
</feature>
<keyword evidence="1" id="KW-0812">Transmembrane</keyword>
<feature type="transmembrane region" description="Helical" evidence="1">
    <location>
        <begin position="12"/>
        <end position="29"/>
    </location>
</feature>
<proteinExistence type="predicted"/>
<sequence>MKHERLFGLDLARFFAFFGMVIVNFQMVMRDQSLQTPNWLETILVLFEGKAAATFVVLAGIGVGLAFQRVETQGFRITMLKRSLFLLAIGLVNMSIFEADIIHYYAFYFALGIWFLPLDKYQLLFLTGGIVLAFPFLILISNYDTGWDWNNLSYSGLWTPEGFLRNLTFNGWHPIVPWLGFFTFGIFLSKLDLAKRGIAIRIAAIGIVGSIITPIISETSIAFAAPLIGTDAATILGTSPIPPGPFYMLNGMSAASLVVGLCLLLPPTIYQNPAIKTLCKTGQQTLTLYFAHILIGMGIIEMMGLISATSSLVPLNAAALFVAASIIYVTMWNLNFKRGPLEELMRRTTG</sequence>
<dbReference type="InterPro" id="IPR012429">
    <property type="entry name" value="HGSNAT_cat"/>
</dbReference>
<dbReference type="Proteomes" id="UP001161405">
    <property type="component" value="Unassembled WGS sequence"/>
</dbReference>
<evidence type="ECO:0000259" key="2">
    <source>
        <dbReference type="Pfam" id="PF04235"/>
    </source>
</evidence>
<dbReference type="PANTHER" id="PTHR30590:SF3">
    <property type="entry name" value="HYPOTHETICAL MEMBRANE SPANNING PROTEIN"/>
    <property type="match status" value="1"/>
</dbReference>
<feature type="transmembrane region" description="Helical" evidence="1">
    <location>
        <begin position="123"/>
        <end position="143"/>
    </location>
</feature>
<protein>
    <submittedName>
        <fullName evidence="4">Transporter</fullName>
    </submittedName>
</protein>